<feature type="signal peptide" evidence="1">
    <location>
        <begin position="1"/>
        <end position="28"/>
    </location>
</feature>
<dbReference type="InterPro" id="IPR050570">
    <property type="entry name" value="Cell_wall_metabolism_enzyme"/>
</dbReference>
<dbReference type="PANTHER" id="PTHR21666:SF270">
    <property type="entry name" value="MUREIN HYDROLASE ACTIVATOR ENVC"/>
    <property type="match status" value="1"/>
</dbReference>
<proteinExistence type="predicted"/>
<reference evidence="3 4" key="1">
    <citation type="submission" date="2013-07" db="EMBL/GenBank/DDBJ databases">
        <authorList>
            <consortium name="DOE Joint Genome Institute"/>
            <person name="Reeve W."/>
            <person name="Huntemann M."/>
            <person name="Han J."/>
            <person name="Chen A."/>
            <person name="Kyrpides N."/>
            <person name="Mavromatis K."/>
            <person name="Markowitz V."/>
            <person name="Palaniappan K."/>
            <person name="Ivanova N."/>
            <person name="Schaumberg A."/>
            <person name="Pati A."/>
            <person name="Liolios K."/>
            <person name="Nordberg H.P."/>
            <person name="Cantor M.N."/>
            <person name="Hua S.X."/>
            <person name="Woyke T."/>
        </authorList>
    </citation>
    <scope>NUCLEOTIDE SEQUENCE [LARGE SCALE GENOMIC DNA]</scope>
    <source>
        <strain evidence="3 4">DSM 43889</strain>
    </source>
</reference>
<evidence type="ECO:0000313" key="3">
    <source>
        <dbReference type="EMBL" id="MCP2331396.1"/>
    </source>
</evidence>
<evidence type="ECO:0000313" key="4">
    <source>
        <dbReference type="Proteomes" id="UP000791080"/>
    </source>
</evidence>
<dbReference type="SUPFAM" id="SSF51261">
    <property type="entry name" value="Duplicated hybrid motif"/>
    <property type="match status" value="1"/>
</dbReference>
<keyword evidence="4" id="KW-1185">Reference proteome</keyword>
<name>A0ABT1JGU8_ACTCY</name>
<keyword evidence="1" id="KW-0732">Signal</keyword>
<dbReference type="RefSeq" id="WP_016697701.1">
    <property type="nucleotide sequence ID" value="NZ_AUBJ02000001.1"/>
</dbReference>
<dbReference type="Gene3D" id="2.70.70.10">
    <property type="entry name" value="Glucose Permease (Domain IIA)"/>
    <property type="match status" value="1"/>
</dbReference>
<protein>
    <submittedName>
        <fullName evidence="3">Peptidase family M23</fullName>
    </submittedName>
</protein>
<evidence type="ECO:0000259" key="2">
    <source>
        <dbReference type="Pfam" id="PF01551"/>
    </source>
</evidence>
<sequence>MYRRLAALVAAVAISAVGLVINQGEAQAAPNFRLPFECGETVTANTRANHSPAQAIDFQRGNINGLPVVASAAGTVSRVENTGNTSYGRWIEINHGDGWRSRYAHLSSQAVSVGQRVTQGQRIGNVGSTGGSTGPHLHYEHLQNGSPVRINTIDGQRITYYGNTTVTACGGGNPYTPQQACGTGYGVINQRALGSAATVYLLYNASNAHNCVVTMKQSSIGTPTATSAFLEVQGKSRKTDSGSFSYYAGPVRDAAPATCVKWGGSAGGQSWESPFQHCG</sequence>
<dbReference type="CDD" id="cd12797">
    <property type="entry name" value="M23_peptidase"/>
    <property type="match status" value="1"/>
</dbReference>
<dbReference type="Proteomes" id="UP000791080">
    <property type="component" value="Unassembled WGS sequence"/>
</dbReference>
<dbReference type="PANTHER" id="PTHR21666">
    <property type="entry name" value="PEPTIDASE-RELATED"/>
    <property type="match status" value="1"/>
</dbReference>
<dbReference type="InterPro" id="IPR011055">
    <property type="entry name" value="Dup_hybrid_motif"/>
</dbReference>
<reference evidence="3 4" key="2">
    <citation type="submission" date="2022-06" db="EMBL/GenBank/DDBJ databases">
        <title>Genomic Encyclopedia of Type Strains, Phase I: the one thousand microbial genomes (KMG-I) project.</title>
        <authorList>
            <person name="Kyrpides N."/>
        </authorList>
    </citation>
    <scope>NUCLEOTIDE SEQUENCE [LARGE SCALE GENOMIC DNA]</scope>
    <source>
        <strain evidence="3 4">DSM 43889</strain>
    </source>
</reference>
<feature type="domain" description="M23ase beta-sheet core" evidence="2">
    <location>
        <begin position="55"/>
        <end position="148"/>
    </location>
</feature>
<dbReference type="Pfam" id="PF01551">
    <property type="entry name" value="Peptidase_M23"/>
    <property type="match status" value="1"/>
</dbReference>
<feature type="chain" id="PRO_5046310953" evidence="1">
    <location>
        <begin position="29"/>
        <end position="279"/>
    </location>
</feature>
<gene>
    <name evidence="3" type="ORF">G443_001666</name>
</gene>
<comment type="caution">
    <text evidence="3">The sequence shown here is derived from an EMBL/GenBank/DDBJ whole genome shotgun (WGS) entry which is preliminary data.</text>
</comment>
<dbReference type="EMBL" id="AUBJ02000001">
    <property type="protein sequence ID" value="MCP2331396.1"/>
    <property type="molecule type" value="Genomic_DNA"/>
</dbReference>
<accession>A0ABT1JGU8</accession>
<organism evidence="3 4">
    <name type="scientific">Actinoalloteichus caeruleus DSM 43889</name>
    <dbReference type="NCBI Taxonomy" id="1120930"/>
    <lineage>
        <taxon>Bacteria</taxon>
        <taxon>Bacillati</taxon>
        <taxon>Actinomycetota</taxon>
        <taxon>Actinomycetes</taxon>
        <taxon>Pseudonocardiales</taxon>
        <taxon>Pseudonocardiaceae</taxon>
        <taxon>Actinoalloteichus</taxon>
        <taxon>Actinoalloteichus cyanogriseus</taxon>
    </lineage>
</organism>
<dbReference type="InterPro" id="IPR016047">
    <property type="entry name" value="M23ase_b-sheet_dom"/>
</dbReference>
<evidence type="ECO:0000256" key="1">
    <source>
        <dbReference type="SAM" id="SignalP"/>
    </source>
</evidence>